<dbReference type="InterPro" id="IPR036866">
    <property type="entry name" value="RibonucZ/Hydroxyglut_hydro"/>
</dbReference>
<dbReference type="Proteomes" id="UP000077421">
    <property type="component" value="Unassembled WGS sequence"/>
</dbReference>
<evidence type="ECO:0000259" key="1">
    <source>
        <dbReference type="SMART" id="SM00849"/>
    </source>
</evidence>
<dbReference type="RefSeq" id="WP_067560477.1">
    <property type="nucleotide sequence ID" value="NZ_LSUQ01000001.1"/>
</dbReference>
<keyword evidence="3" id="KW-0378">Hydrolase</keyword>
<name>A0A162TKH8_9BACL</name>
<dbReference type="PANTHER" id="PTHR42951">
    <property type="entry name" value="METALLO-BETA-LACTAMASE DOMAIN-CONTAINING"/>
    <property type="match status" value="1"/>
</dbReference>
<reference evidence="3 5" key="2">
    <citation type="submission" date="2017-02" db="EMBL/GenBank/DDBJ databases">
        <title>Draft genome of Acidibacillus ferrooxidans Huett2.</title>
        <authorList>
            <person name="Schopf S."/>
        </authorList>
    </citation>
    <scope>NUCLEOTIDE SEQUENCE [LARGE SCALE GENOMIC DNA]</scope>
    <source>
        <strain evidence="3 5">Huett2</strain>
    </source>
</reference>
<proteinExistence type="predicted"/>
<dbReference type="STRING" id="1765683.B2M26_00955"/>
<dbReference type="GO" id="GO:0016787">
    <property type="term" value="F:hydrolase activity"/>
    <property type="evidence" value="ECO:0007669"/>
    <property type="project" value="UniProtKB-KW"/>
</dbReference>
<dbReference type="SMART" id="SM00849">
    <property type="entry name" value="Lactamase_B"/>
    <property type="match status" value="1"/>
</dbReference>
<gene>
    <name evidence="2" type="ORF">AYW79_00540</name>
    <name evidence="3" type="ORF">B2M26_00955</name>
</gene>
<protein>
    <submittedName>
        <fullName evidence="3">MBL fold metallo-hydrolase</fullName>
    </submittedName>
</protein>
<evidence type="ECO:0000313" key="3">
    <source>
        <dbReference type="EMBL" id="OPG17563.1"/>
    </source>
</evidence>
<keyword evidence="5" id="KW-1185">Reference proteome</keyword>
<dbReference type="Pfam" id="PF00753">
    <property type="entry name" value="Lactamase_B"/>
    <property type="match status" value="1"/>
</dbReference>
<feature type="domain" description="Metallo-beta-lactamase" evidence="1">
    <location>
        <begin position="24"/>
        <end position="228"/>
    </location>
</feature>
<accession>A0A162TKH8</accession>
<dbReference type="CDD" id="cd07726">
    <property type="entry name" value="ST1585-like_MBL-fold"/>
    <property type="match status" value="1"/>
</dbReference>
<evidence type="ECO:0000313" key="4">
    <source>
        <dbReference type="Proteomes" id="UP000077421"/>
    </source>
</evidence>
<sequence length="311" mass="34483">MQKLTSLGDQLYLFDLMEQHQPGRSSAYLYLGQKKALIETGSSLSHQTILDALREADISPNELDYIIVTHIHLDHAGGAGHLARLAPHASVVAHPRAERHLMDPTRLMAGAKAVYGDALDELFGEMVAIPPEQLLIQGEGDQIDLGDRVWTFYDTPGHAKHHFSIHDERRKAIFSGDALGIRYVPAFTGYDFEFVMPSTSPSDFDPNAVEKTVHKLRALHPKTVFHTHFGPSPAEEAFSGTERGVERLAHMARALYYEGVSWEEYMLALTGLYAGMLSGEGHTSLDIEKIGIDLELNAKGLLHWASQQHAQ</sequence>
<dbReference type="InterPro" id="IPR050855">
    <property type="entry name" value="NDM-1-like"/>
</dbReference>
<dbReference type="Proteomes" id="UP000190229">
    <property type="component" value="Unassembled WGS sequence"/>
</dbReference>
<dbReference type="PANTHER" id="PTHR42951:SF22">
    <property type="entry name" value="METALLO BETA-LACTAMASE SUPERFAMILY LIPOPROTEIN"/>
    <property type="match status" value="1"/>
</dbReference>
<organism evidence="2 4">
    <name type="scientific">Ferroacidibacillus organovorans</name>
    <dbReference type="NCBI Taxonomy" id="1765683"/>
    <lineage>
        <taxon>Bacteria</taxon>
        <taxon>Bacillati</taxon>
        <taxon>Bacillota</taxon>
        <taxon>Bacilli</taxon>
        <taxon>Bacillales</taxon>
        <taxon>Alicyclobacillaceae</taxon>
        <taxon>Ferroacidibacillus</taxon>
    </lineage>
</organism>
<evidence type="ECO:0000313" key="2">
    <source>
        <dbReference type="EMBL" id="OAG95432.1"/>
    </source>
</evidence>
<dbReference type="Gene3D" id="3.60.15.10">
    <property type="entry name" value="Ribonuclease Z/Hydroxyacylglutathione hydrolase-like"/>
    <property type="match status" value="1"/>
</dbReference>
<evidence type="ECO:0000313" key="5">
    <source>
        <dbReference type="Proteomes" id="UP000190229"/>
    </source>
</evidence>
<dbReference type="InterPro" id="IPR001279">
    <property type="entry name" value="Metallo-B-lactamas"/>
</dbReference>
<dbReference type="EMBL" id="LSUQ01000001">
    <property type="protein sequence ID" value="OAG95432.1"/>
    <property type="molecule type" value="Genomic_DNA"/>
</dbReference>
<dbReference type="InterPro" id="IPR037482">
    <property type="entry name" value="ST1585_MBL-fold"/>
</dbReference>
<dbReference type="AlphaFoldDB" id="A0A162TKH8"/>
<dbReference type="OrthoDB" id="9761531at2"/>
<dbReference type="SUPFAM" id="SSF56281">
    <property type="entry name" value="Metallo-hydrolase/oxidoreductase"/>
    <property type="match status" value="1"/>
</dbReference>
<comment type="caution">
    <text evidence="2">The sequence shown here is derived from an EMBL/GenBank/DDBJ whole genome shotgun (WGS) entry which is preliminary data.</text>
</comment>
<reference evidence="2 4" key="1">
    <citation type="submission" date="2016-02" db="EMBL/GenBank/DDBJ databases">
        <title>Draft genome sequence of Acidibacillus ferrooxidans SLC66.</title>
        <authorList>
            <person name="Oliveira G."/>
            <person name="Nancucheo I."/>
            <person name="Dall'Agnol H."/>
            <person name="Johnson B."/>
            <person name="Oliveira R."/>
            <person name="Nunes G.L."/>
            <person name="Tzotzos G."/>
            <person name="Orellana S.C."/>
            <person name="Salim A.C."/>
            <person name="Araujo F.M."/>
        </authorList>
    </citation>
    <scope>NUCLEOTIDE SEQUENCE [LARGE SCALE GENOMIC DNA]</scope>
    <source>
        <strain evidence="2 4">SLC66</strain>
    </source>
</reference>
<dbReference type="EMBL" id="MWPS01000002">
    <property type="protein sequence ID" value="OPG17563.1"/>
    <property type="molecule type" value="Genomic_DNA"/>
</dbReference>